<dbReference type="CDD" id="cd07101">
    <property type="entry name" value="ALDH_SSADH2_GabD2"/>
    <property type="match status" value="1"/>
</dbReference>
<dbReference type="NCBIfam" id="NF006916">
    <property type="entry name" value="PRK09407.1"/>
    <property type="match status" value="1"/>
</dbReference>
<dbReference type="SUPFAM" id="SSF53720">
    <property type="entry name" value="ALDH-like"/>
    <property type="match status" value="1"/>
</dbReference>
<dbReference type="PANTHER" id="PTHR11699">
    <property type="entry name" value="ALDEHYDE DEHYDROGENASE-RELATED"/>
    <property type="match status" value="1"/>
</dbReference>
<dbReference type="AlphaFoldDB" id="A0A1H5ZFF9"/>
<name>A0A1H5ZFF9_9ACTN</name>
<dbReference type="RefSeq" id="WP_103937900.1">
    <property type="nucleotide sequence ID" value="NZ_FNVO01000004.1"/>
</dbReference>
<reference evidence="7" key="1">
    <citation type="submission" date="2016-10" db="EMBL/GenBank/DDBJ databases">
        <authorList>
            <person name="Varghese N."/>
            <person name="Submissions S."/>
        </authorList>
    </citation>
    <scope>NUCLEOTIDE SEQUENCE [LARGE SCALE GENOMIC DNA]</scope>
    <source>
        <strain evidence="7">DSM 43163</strain>
    </source>
</reference>
<evidence type="ECO:0000256" key="1">
    <source>
        <dbReference type="ARBA" id="ARBA00009986"/>
    </source>
</evidence>
<dbReference type="InterPro" id="IPR016162">
    <property type="entry name" value="Ald_DH_N"/>
</dbReference>
<dbReference type="GO" id="GO:0016620">
    <property type="term" value="F:oxidoreductase activity, acting on the aldehyde or oxo group of donors, NAD or NADP as acceptor"/>
    <property type="evidence" value="ECO:0007669"/>
    <property type="project" value="InterPro"/>
</dbReference>
<accession>A0A1H5ZFF9</accession>
<dbReference type="InterPro" id="IPR016161">
    <property type="entry name" value="Ald_DH/histidinol_DH"/>
</dbReference>
<feature type="active site" evidence="3">
    <location>
        <position position="258"/>
    </location>
</feature>
<dbReference type="PROSITE" id="PS00687">
    <property type="entry name" value="ALDEHYDE_DEHYDR_GLU"/>
    <property type="match status" value="1"/>
</dbReference>
<keyword evidence="2 4" id="KW-0560">Oxidoreductase</keyword>
<evidence type="ECO:0000256" key="2">
    <source>
        <dbReference type="ARBA" id="ARBA00023002"/>
    </source>
</evidence>
<dbReference type="InterPro" id="IPR016163">
    <property type="entry name" value="Ald_DH_C"/>
</dbReference>
<dbReference type="OrthoDB" id="6882680at2"/>
<feature type="domain" description="Aldehyde dehydrogenase" evidence="5">
    <location>
        <begin position="27"/>
        <end position="485"/>
    </location>
</feature>
<keyword evidence="7" id="KW-1185">Reference proteome</keyword>
<evidence type="ECO:0000259" key="5">
    <source>
        <dbReference type="Pfam" id="PF00171"/>
    </source>
</evidence>
<dbReference type="FunFam" id="3.40.309.10:FF:000009">
    <property type="entry name" value="Aldehyde dehydrogenase A"/>
    <property type="match status" value="1"/>
</dbReference>
<organism evidence="6 7">
    <name type="scientific">Thermomonospora echinospora</name>
    <dbReference type="NCBI Taxonomy" id="1992"/>
    <lineage>
        <taxon>Bacteria</taxon>
        <taxon>Bacillati</taxon>
        <taxon>Actinomycetota</taxon>
        <taxon>Actinomycetes</taxon>
        <taxon>Streptosporangiales</taxon>
        <taxon>Thermomonosporaceae</taxon>
        <taxon>Thermomonospora</taxon>
    </lineage>
</organism>
<dbReference type="EMBL" id="FNVO01000004">
    <property type="protein sequence ID" value="SEG34136.1"/>
    <property type="molecule type" value="Genomic_DNA"/>
</dbReference>
<evidence type="ECO:0000256" key="3">
    <source>
        <dbReference type="PROSITE-ProRule" id="PRU10007"/>
    </source>
</evidence>
<dbReference type="Gene3D" id="3.40.605.10">
    <property type="entry name" value="Aldehyde Dehydrogenase, Chain A, domain 1"/>
    <property type="match status" value="1"/>
</dbReference>
<dbReference type="InterPro" id="IPR015590">
    <property type="entry name" value="Aldehyde_DH_dom"/>
</dbReference>
<proteinExistence type="inferred from homology"/>
<dbReference type="Proteomes" id="UP000236723">
    <property type="component" value="Unassembled WGS sequence"/>
</dbReference>
<dbReference type="Gene3D" id="3.40.309.10">
    <property type="entry name" value="Aldehyde Dehydrogenase, Chain A, domain 2"/>
    <property type="match status" value="1"/>
</dbReference>
<sequence length="521" mass="57156">MATPTASARTLAPALIERLSSRVTAASGETTTIPAPFTGEPLATLPLSDADDVRAAYERARAAQRAWARLPVRERVKPFLRLVDALVERREEILDVVQLETGKARRHAYEEFLDVAMCSLYYARRAPRLLRPRRRQGAFPVATRTLELRQPKGVVGLISPWNYPFSLGASDIAPALMAGNAVVHKPDTQTCLSSLWVLDLLISLGLPRDLWQIVLGDPADIGDPLLEEADYVAFTGSTRGGRAIAAKVAPRLVGYSLELGGKNPMIVLDDADLERTARGAVRACFTNAGQLCISIERLYVHEKVYDEFVPKFVDRVKAMKLGSGMDFEAEMGSLTYERQLDVVTRHVEQAVEKGATLLTGGKPRPDLGPLFYEPTVLADVNEDMELCAGETFGPVVSVYRFSGEDEVVRLANDTPYGLNASVWTRDVARGRRLAARIQAGTVNVNEGYGAAFASYDAPMGGMKQSGVGRRHGAEGLLKYTEVQTVASQHFMDLEPPPALGYDRYADVLANAIRLMKRLRIR</sequence>
<comment type="similarity">
    <text evidence="1 4">Belongs to the aldehyde dehydrogenase family.</text>
</comment>
<evidence type="ECO:0000313" key="6">
    <source>
        <dbReference type="EMBL" id="SEG34136.1"/>
    </source>
</evidence>
<evidence type="ECO:0000313" key="7">
    <source>
        <dbReference type="Proteomes" id="UP000236723"/>
    </source>
</evidence>
<protein>
    <submittedName>
        <fullName evidence="6">Succinate-semialdehyde dehydrogenase / glutarate-semialdehyde dehydrogenase</fullName>
    </submittedName>
</protein>
<dbReference type="Pfam" id="PF00171">
    <property type="entry name" value="Aldedh"/>
    <property type="match status" value="1"/>
</dbReference>
<gene>
    <name evidence="6" type="ORF">SAMN04489712_104485</name>
</gene>
<dbReference type="InterPro" id="IPR029510">
    <property type="entry name" value="Ald_DH_CS_GLU"/>
</dbReference>
<evidence type="ECO:0000256" key="4">
    <source>
        <dbReference type="RuleBase" id="RU003345"/>
    </source>
</evidence>